<gene>
    <name evidence="10" type="ORF">VN24_17905</name>
</gene>
<evidence type="ECO:0000256" key="2">
    <source>
        <dbReference type="ARBA" id="ARBA00006448"/>
    </source>
</evidence>
<keyword evidence="3" id="KW-1003">Cell membrane</keyword>
<evidence type="ECO:0000313" key="10">
    <source>
        <dbReference type="EMBL" id="AJY76092.1"/>
    </source>
</evidence>
<dbReference type="KEGG" id="pbj:VN24_17905"/>
<feature type="domain" description="YetF C-terminal" evidence="9">
    <location>
        <begin position="80"/>
        <end position="245"/>
    </location>
</feature>
<feature type="region of interest" description="Disordered" evidence="7">
    <location>
        <begin position="148"/>
        <end position="170"/>
    </location>
</feature>
<evidence type="ECO:0000256" key="7">
    <source>
        <dbReference type="SAM" id="MobiDB-lite"/>
    </source>
</evidence>
<evidence type="ECO:0000313" key="11">
    <source>
        <dbReference type="Proteomes" id="UP000032633"/>
    </source>
</evidence>
<evidence type="ECO:0000259" key="9">
    <source>
        <dbReference type="Pfam" id="PF04239"/>
    </source>
</evidence>
<keyword evidence="6 8" id="KW-0472">Membrane</keyword>
<feature type="transmembrane region" description="Helical" evidence="8">
    <location>
        <begin position="32"/>
        <end position="51"/>
    </location>
</feature>
<evidence type="ECO:0000256" key="4">
    <source>
        <dbReference type="ARBA" id="ARBA00022692"/>
    </source>
</evidence>
<evidence type="ECO:0000256" key="3">
    <source>
        <dbReference type="ARBA" id="ARBA00022475"/>
    </source>
</evidence>
<comment type="similarity">
    <text evidence="2">Belongs to the UPF0702 family.</text>
</comment>
<dbReference type="EMBL" id="CP011058">
    <property type="protein sequence ID" value="AJY76092.1"/>
    <property type="molecule type" value="Genomic_DNA"/>
</dbReference>
<evidence type="ECO:0000256" key="1">
    <source>
        <dbReference type="ARBA" id="ARBA00004651"/>
    </source>
</evidence>
<evidence type="ECO:0000256" key="5">
    <source>
        <dbReference type="ARBA" id="ARBA00022989"/>
    </source>
</evidence>
<evidence type="ECO:0000256" key="8">
    <source>
        <dbReference type="SAM" id="Phobius"/>
    </source>
</evidence>
<dbReference type="STRING" id="1126833.VN24_17905"/>
<dbReference type="PANTHER" id="PTHR34582">
    <property type="entry name" value="UPF0702 TRANSMEMBRANE PROTEIN YCAP"/>
    <property type="match status" value="1"/>
</dbReference>
<dbReference type="GO" id="GO:0005886">
    <property type="term" value="C:plasma membrane"/>
    <property type="evidence" value="ECO:0007669"/>
    <property type="project" value="UniProtKB-SubCell"/>
</dbReference>
<reference evidence="10 11" key="1">
    <citation type="journal article" date="2015" name="J. Biotechnol.">
        <title>Complete genome sequence of Paenibacillus beijingensis 7188(T) (=DSM 24997(T)), a novel rhizobacterium from jujube garden soil.</title>
        <authorList>
            <person name="Kwak Y."/>
            <person name="Shin J.H."/>
        </authorList>
    </citation>
    <scope>NUCLEOTIDE SEQUENCE [LARGE SCALE GENOMIC DNA]</scope>
    <source>
        <strain evidence="10 11">DSM 24997</strain>
    </source>
</reference>
<feature type="transmembrane region" description="Helical" evidence="8">
    <location>
        <begin position="57"/>
        <end position="78"/>
    </location>
</feature>
<dbReference type="InterPro" id="IPR007353">
    <property type="entry name" value="DUF421"/>
</dbReference>
<keyword evidence="5 8" id="KW-1133">Transmembrane helix</keyword>
<proteinExistence type="inferred from homology"/>
<dbReference type="Proteomes" id="UP000032633">
    <property type="component" value="Chromosome"/>
</dbReference>
<dbReference type="AlphaFoldDB" id="A0A0D5NM68"/>
<dbReference type="PANTHER" id="PTHR34582:SF6">
    <property type="entry name" value="UPF0702 TRANSMEMBRANE PROTEIN YCAP"/>
    <property type="match status" value="1"/>
</dbReference>
<comment type="subcellular location">
    <subcellularLocation>
        <location evidence="1">Cell membrane</location>
        <topology evidence="1">Multi-pass membrane protein</topology>
    </subcellularLocation>
</comment>
<dbReference type="Pfam" id="PF04239">
    <property type="entry name" value="DUF421"/>
    <property type="match status" value="1"/>
</dbReference>
<name>A0A0D5NM68_9BACL</name>
<accession>A0A0D5NM68</accession>
<keyword evidence="11" id="KW-1185">Reference proteome</keyword>
<protein>
    <submittedName>
        <fullName evidence="10">Membrane protein</fullName>
    </submittedName>
</protein>
<sequence length="261" mass="29811">MELFSLLIRTVIIYFVVFLIMRLMGKREIGKMSVFDLIISFMIAESAVIVIEDTERAIWDGVVPMLGLMVIQVSIAFVSMHSRKLRLLFDGRPSIIIANGKLDRETMRKQRYNLDDLMQQLRENQIVSVHEVEFAILETSGKLSVIKKESAKSEENAHVTDSPAQPWLEEPKQPDMTELQQRSPVGTNLELPAGIRFETLPIPIIMEGKVMEDGLSKIGKNRFWLKKELGQKGVSNTKDVFFCSIDHKGRLFVDIERKPAH</sequence>
<reference evidence="11" key="2">
    <citation type="submission" date="2015-03" db="EMBL/GenBank/DDBJ databases">
        <title>Genome sequence of Paenibacillus beijingensis strain DSM 24997T.</title>
        <authorList>
            <person name="Kwak Y."/>
            <person name="Shin J.-H."/>
        </authorList>
    </citation>
    <scope>NUCLEOTIDE SEQUENCE [LARGE SCALE GENOMIC DNA]</scope>
    <source>
        <strain evidence="11">DSM 24997</strain>
    </source>
</reference>
<evidence type="ECO:0000256" key="6">
    <source>
        <dbReference type="ARBA" id="ARBA00023136"/>
    </source>
</evidence>
<dbReference type="PATRIC" id="fig|1126833.4.peg.3933"/>
<keyword evidence="4 8" id="KW-0812">Transmembrane</keyword>
<dbReference type="RefSeq" id="WP_045671520.1">
    <property type="nucleotide sequence ID" value="NZ_CP011058.1"/>
</dbReference>
<feature type="compositionally biased region" description="Basic and acidic residues" evidence="7">
    <location>
        <begin position="148"/>
        <end position="158"/>
    </location>
</feature>
<dbReference type="HOGENOM" id="CLU_077149_0_1_9"/>
<dbReference type="InterPro" id="IPR023090">
    <property type="entry name" value="UPF0702_alpha/beta_dom_sf"/>
</dbReference>
<organism evidence="10 11">
    <name type="scientific">Paenibacillus beijingensis</name>
    <dbReference type="NCBI Taxonomy" id="1126833"/>
    <lineage>
        <taxon>Bacteria</taxon>
        <taxon>Bacillati</taxon>
        <taxon>Bacillota</taxon>
        <taxon>Bacilli</taxon>
        <taxon>Bacillales</taxon>
        <taxon>Paenibacillaceae</taxon>
        <taxon>Paenibacillus</taxon>
    </lineage>
</organism>
<dbReference type="Gene3D" id="3.30.240.20">
    <property type="entry name" value="bsu07140 like domains"/>
    <property type="match status" value="2"/>
</dbReference>
<feature type="transmembrane region" description="Helical" evidence="8">
    <location>
        <begin position="6"/>
        <end position="25"/>
    </location>
</feature>